<protein>
    <recommendedName>
        <fullName evidence="5">tRNA uridine 5-carboxymethylaminomethyl modification enzyme C-terminal subdomain domain-containing protein</fullName>
    </recommendedName>
</protein>
<evidence type="ECO:0000256" key="2">
    <source>
        <dbReference type="ARBA" id="ARBA00007653"/>
    </source>
</evidence>
<sequence length="171" mass="19079">LLLRADNADRRLTQIGKSAGLVDEKRWVMFQKKNENINTLKSYLTSNRSGGISLWDHLRQPGNTLAGTIAENPDVKNMNLAEDVFQAVIIDAKYEGYLTKQERLVAGFKALESKKIPSDLDYNSIAHLRAEAKEKLSSFRPSTLGQASRISGITPADITVIQIHLKKNETN</sequence>
<dbReference type="Pfam" id="PF13932">
    <property type="entry name" value="SAM_GIDA_C"/>
    <property type="match status" value="1"/>
</dbReference>
<keyword evidence="3" id="KW-0285">Flavoprotein</keyword>
<evidence type="ECO:0000256" key="4">
    <source>
        <dbReference type="ARBA" id="ARBA00022827"/>
    </source>
</evidence>
<evidence type="ECO:0000256" key="3">
    <source>
        <dbReference type="ARBA" id="ARBA00022630"/>
    </source>
</evidence>
<keyword evidence="4" id="KW-0274">FAD</keyword>
<dbReference type="InterPro" id="IPR047001">
    <property type="entry name" value="MnmG_C_subdom"/>
</dbReference>
<dbReference type="GO" id="GO:0030488">
    <property type="term" value="P:tRNA methylation"/>
    <property type="evidence" value="ECO:0007669"/>
    <property type="project" value="TreeGrafter"/>
</dbReference>
<feature type="non-terminal residue" evidence="6">
    <location>
        <position position="1"/>
    </location>
</feature>
<dbReference type="Gene3D" id="1.10.10.1800">
    <property type="entry name" value="tRNA uridine 5-carboxymethylaminomethyl modification enzyme MnmG/GidA"/>
    <property type="match status" value="1"/>
</dbReference>
<dbReference type="PANTHER" id="PTHR11806">
    <property type="entry name" value="GLUCOSE INHIBITED DIVISION PROTEIN A"/>
    <property type="match status" value="1"/>
</dbReference>
<comment type="similarity">
    <text evidence="2">Belongs to the MnmG family.</text>
</comment>
<evidence type="ECO:0000313" key="6">
    <source>
        <dbReference type="EMBL" id="GAH86058.1"/>
    </source>
</evidence>
<dbReference type="InterPro" id="IPR049312">
    <property type="entry name" value="GIDA_C_N"/>
</dbReference>
<dbReference type="GO" id="GO:0002098">
    <property type="term" value="P:tRNA wobble uridine modification"/>
    <property type="evidence" value="ECO:0007669"/>
    <property type="project" value="TreeGrafter"/>
</dbReference>
<evidence type="ECO:0000256" key="1">
    <source>
        <dbReference type="ARBA" id="ARBA00001974"/>
    </source>
</evidence>
<dbReference type="PANTHER" id="PTHR11806:SF0">
    <property type="entry name" value="PROTEIN MTO1 HOMOLOG, MITOCHONDRIAL"/>
    <property type="match status" value="1"/>
</dbReference>
<dbReference type="AlphaFoldDB" id="X1KVS4"/>
<dbReference type="InterPro" id="IPR044920">
    <property type="entry name" value="MnmG_C_subdom_sf"/>
</dbReference>
<dbReference type="Pfam" id="PF21680">
    <property type="entry name" value="GIDA_C_1st"/>
    <property type="match status" value="1"/>
</dbReference>
<proteinExistence type="inferred from homology"/>
<name>X1KVS4_9ZZZZ</name>
<dbReference type="FunFam" id="1.10.150.570:FF:000001">
    <property type="entry name" value="tRNA uridine 5-carboxymethylaminomethyl modification enzyme MnmG"/>
    <property type="match status" value="1"/>
</dbReference>
<evidence type="ECO:0000259" key="5">
    <source>
        <dbReference type="SMART" id="SM01228"/>
    </source>
</evidence>
<comment type="cofactor">
    <cofactor evidence="1">
        <name>FAD</name>
        <dbReference type="ChEBI" id="CHEBI:57692"/>
    </cofactor>
</comment>
<gene>
    <name evidence="6" type="ORF">S03H2_61759</name>
</gene>
<dbReference type="SMART" id="SM01228">
    <property type="entry name" value="GIDA_assoc_3"/>
    <property type="match status" value="1"/>
</dbReference>
<dbReference type="GO" id="GO:0050660">
    <property type="term" value="F:flavin adenine dinucleotide binding"/>
    <property type="evidence" value="ECO:0007669"/>
    <property type="project" value="InterPro"/>
</dbReference>
<dbReference type="EMBL" id="BARU01039889">
    <property type="protein sequence ID" value="GAH86058.1"/>
    <property type="molecule type" value="Genomic_DNA"/>
</dbReference>
<dbReference type="Gene3D" id="1.10.150.570">
    <property type="entry name" value="GidA associated domain, C-terminal subdomain"/>
    <property type="match status" value="1"/>
</dbReference>
<dbReference type="GO" id="GO:0005829">
    <property type="term" value="C:cytosol"/>
    <property type="evidence" value="ECO:0007669"/>
    <property type="project" value="TreeGrafter"/>
</dbReference>
<dbReference type="InterPro" id="IPR026904">
    <property type="entry name" value="MnmG_C"/>
</dbReference>
<comment type="caution">
    <text evidence="6">The sequence shown here is derived from an EMBL/GenBank/DDBJ whole genome shotgun (WGS) entry which is preliminary data.</text>
</comment>
<feature type="domain" description="tRNA uridine 5-carboxymethylaminomethyl modification enzyme C-terminal subdomain" evidence="5">
    <location>
        <begin position="92"/>
        <end position="163"/>
    </location>
</feature>
<dbReference type="InterPro" id="IPR002218">
    <property type="entry name" value="MnmG-rel"/>
</dbReference>
<accession>X1KVS4</accession>
<reference evidence="6" key="1">
    <citation type="journal article" date="2014" name="Front. Microbiol.">
        <title>High frequency of phylogenetically diverse reductive dehalogenase-homologous genes in deep subseafloor sedimentary metagenomes.</title>
        <authorList>
            <person name="Kawai M."/>
            <person name="Futagami T."/>
            <person name="Toyoda A."/>
            <person name="Takaki Y."/>
            <person name="Nishi S."/>
            <person name="Hori S."/>
            <person name="Arai W."/>
            <person name="Tsubouchi T."/>
            <person name="Morono Y."/>
            <person name="Uchiyama I."/>
            <person name="Ito T."/>
            <person name="Fujiyama A."/>
            <person name="Inagaki F."/>
            <person name="Takami H."/>
        </authorList>
    </citation>
    <scope>NUCLEOTIDE SEQUENCE</scope>
    <source>
        <strain evidence="6">Expedition CK06-06</strain>
    </source>
</reference>
<organism evidence="6">
    <name type="scientific">marine sediment metagenome</name>
    <dbReference type="NCBI Taxonomy" id="412755"/>
    <lineage>
        <taxon>unclassified sequences</taxon>
        <taxon>metagenomes</taxon>
        <taxon>ecological metagenomes</taxon>
    </lineage>
</organism>